<name>A0A0H5Q2F2_9ZZZZ</name>
<sequence length="181" mass="19063">MRVLGTGVAGAPSYSNYYFGGDTQTEADDARTALLAFYTSIRTYFTNAVTFRIDTEVPIIDTVTGNILDVLSVAPGAVVGSGSGSIVPPISQVMMRLKTGVFDTGRQVQGRINLPYTLSTNSTVIGGVNTTQITAIQTAAAALLVAAGAQWGVYSPKAGAFVPISTVTVWEQYASLRSRRD</sequence>
<reference evidence="1" key="2">
    <citation type="submission" date="2015-07" db="EMBL/GenBank/DDBJ databases">
        <title>Plasmids, circular viruses and viroids from rat gut.</title>
        <authorList>
            <person name="Jorgensen T.J."/>
            <person name="Hansen M.A."/>
            <person name="Xu Z."/>
            <person name="Tabak M.A."/>
            <person name="Sorensen S.J."/>
            <person name="Hansen L.H."/>
        </authorList>
    </citation>
    <scope>NUCLEOTIDE SEQUENCE</scope>
    <source>
        <strain evidence="1">RGFK0983</strain>
    </source>
</reference>
<proteinExistence type="predicted"/>
<organism evidence="1">
    <name type="scientific">uncultured prokaryote</name>
    <dbReference type="NCBI Taxonomy" id="198431"/>
    <lineage>
        <taxon>unclassified sequences</taxon>
        <taxon>environmental samples</taxon>
    </lineage>
</organism>
<reference evidence="1" key="1">
    <citation type="submission" date="2015-06" db="EMBL/GenBank/DDBJ databases">
        <authorList>
            <person name="Joergensen T."/>
        </authorList>
    </citation>
    <scope>NUCLEOTIDE SEQUENCE</scope>
    <source>
        <strain evidence="1">RGFK0983</strain>
    </source>
</reference>
<accession>A0A0H5Q2F2</accession>
<evidence type="ECO:0000313" key="1">
    <source>
        <dbReference type="EMBL" id="CRY96206.1"/>
    </source>
</evidence>
<protein>
    <submittedName>
        <fullName evidence="1">Uncharacterized protein</fullName>
    </submittedName>
</protein>
<dbReference type="EMBL" id="LN853579">
    <property type="protein sequence ID" value="CRY96206.1"/>
    <property type="molecule type" value="Genomic_DNA"/>
</dbReference>
<dbReference type="AlphaFoldDB" id="A0A0H5Q2F2"/>